<dbReference type="Pfam" id="PF23559">
    <property type="entry name" value="WHD_DRP"/>
    <property type="match status" value="1"/>
</dbReference>
<feature type="domain" description="NB-ARC" evidence="3">
    <location>
        <begin position="157"/>
        <end position="328"/>
    </location>
</feature>
<sequence length="901" mass="102171">MSGMLRCVEYELSKTLSGLPRQAQAHLTARLQRALEIFASLKPLIEEAEVGQLYDIRVWQWRGRIVEICYEMMCVLDKLNLQEVGRVRVFSHEFFFLNPFPRHEKGIYEIISGFEKLEKEATQLPILPVILENWEVSSEQLQLDHLLHSPDRYERDEKKDNVVSKLFVNQEEEEDIRFISIVGAAGIGKTALAQLVCNDAQVKDYFDYRARVFVSEELNLRKIVMAILGLSTSDVRKDVEMELLVLMFRRVTAGKRCLFFLDEVANEDAERWQLMKEFFSNFCVAGSRILITTRHNSVAALASAPEDIIRLRRLSDEESWEVFRSSAFGPSTNADSWKLELCRDITKKCRGEPLYLRSVGGIIRHIRSSDSTSLLQLLTILERQTWEGAQEIQVGPLLMFLHFQFPRYWKQCLFYCSIFPKDHVIVIDQLIQLWIAQGFVISDDHDDNHVEEQGRRIFIALSGYPIFKHNTIAATPGSTCLLESRISDLLHAMAKNEYSTMLLESGEKFREDGDVPIYCRHCTLTIATHTCLPKSIPNAEKLHTLMILSQYSSVDATNLSSLLSNLSKVRALILSSCSIQELPTRVGKLFHLRYLDLSFNPDLKRLPGAICNLLYLQTLNLNGCHSLRKLPKGIGKLIKLRHLEILWTTSLTYLPKGIACLTSLRTLSRFIGNSLVGSKSCNIGDLENLNNIQGNITIDGLGAETDASEAERAGLENKKGLRGLELWFTAPGAGTNDERVLGALKAPSELEDLGIFYYRGELFPAWMITLQKLTHLTLADCDKCSVLPWLAELPSLESLKIMNMPSVKKVVDSEFLGAGSTVAFPKLDKLSFENLGNWEEWVGLADDGDQANFMPMLSSLSIVNCRKLKAIPNYIKLKKNEKPGFRINIKKCPSLDQTQHE</sequence>
<dbReference type="InterPro" id="IPR032675">
    <property type="entry name" value="LRR_dom_sf"/>
</dbReference>
<keyword evidence="7" id="KW-1185">Reference proteome</keyword>
<evidence type="ECO:0000259" key="5">
    <source>
        <dbReference type="Pfam" id="PF23598"/>
    </source>
</evidence>
<evidence type="ECO:0000256" key="1">
    <source>
        <dbReference type="ARBA" id="ARBA00022737"/>
    </source>
</evidence>
<keyword evidence="1" id="KW-0677">Repeat</keyword>
<protein>
    <submittedName>
        <fullName evidence="6">Uncharacterized protein</fullName>
    </submittedName>
</protein>
<dbReference type="Pfam" id="PF23598">
    <property type="entry name" value="LRR_14"/>
    <property type="match status" value="1"/>
</dbReference>
<dbReference type="Gene3D" id="3.80.10.10">
    <property type="entry name" value="Ribonuclease Inhibitor"/>
    <property type="match status" value="1"/>
</dbReference>
<keyword evidence="2" id="KW-0611">Plant defense</keyword>
<evidence type="ECO:0000313" key="6">
    <source>
        <dbReference type="EMBL" id="MED6146573.1"/>
    </source>
</evidence>
<accession>A0ABU6TF49</accession>
<gene>
    <name evidence="6" type="ORF">PIB30_035676</name>
</gene>
<dbReference type="SUPFAM" id="SSF52540">
    <property type="entry name" value="P-loop containing nucleoside triphosphate hydrolases"/>
    <property type="match status" value="1"/>
</dbReference>
<evidence type="ECO:0000256" key="2">
    <source>
        <dbReference type="ARBA" id="ARBA00022821"/>
    </source>
</evidence>
<dbReference type="SUPFAM" id="SSF52058">
    <property type="entry name" value="L domain-like"/>
    <property type="match status" value="1"/>
</dbReference>
<organism evidence="6 7">
    <name type="scientific">Stylosanthes scabra</name>
    <dbReference type="NCBI Taxonomy" id="79078"/>
    <lineage>
        <taxon>Eukaryota</taxon>
        <taxon>Viridiplantae</taxon>
        <taxon>Streptophyta</taxon>
        <taxon>Embryophyta</taxon>
        <taxon>Tracheophyta</taxon>
        <taxon>Spermatophyta</taxon>
        <taxon>Magnoliopsida</taxon>
        <taxon>eudicotyledons</taxon>
        <taxon>Gunneridae</taxon>
        <taxon>Pentapetalae</taxon>
        <taxon>rosids</taxon>
        <taxon>fabids</taxon>
        <taxon>Fabales</taxon>
        <taxon>Fabaceae</taxon>
        <taxon>Papilionoideae</taxon>
        <taxon>50 kb inversion clade</taxon>
        <taxon>dalbergioids sensu lato</taxon>
        <taxon>Dalbergieae</taxon>
        <taxon>Pterocarpus clade</taxon>
        <taxon>Stylosanthes</taxon>
    </lineage>
</organism>
<dbReference type="InterPro" id="IPR002182">
    <property type="entry name" value="NB-ARC"/>
</dbReference>
<dbReference type="Gene3D" id="1.10.8.430">
    <property type="entry name" value="Helical domain of apoptotic protease-activating factors"/>
    <property type="match status" value="1"/>
</dbReference>
<dbReference type="InterPro" id="IPR042197">
    <property type="entry name" value="Apaf_helical"/>
</dbReference>
<dbReference type="Gene3D" id="3.40.50.300">
    <property type="entry name" value="P-loop containing nucleotide triphosphate hydrolases"/>
    <property type="match status" value="1"/>
</dbReference>
<name>A0ABU6TF49_9FABA</name>
<comment type="caution">
    <text evidence="6">The sequence shown here is derived from an EMBL/GenBank/DDBJ whole genome shotgun (WGS) entry which is preliminary data.</text>
</comment>
<evidence type="ECO:0000313" key="7">
    <source>
        <dbReference type="Proteomes" id="UP001341840"/>
    </source>
</evidence>
<proteinExistence type="predicted"/>
<feature type="domain" description="Disease resistance R13L4/SHOC-2-like LRR" evidence="5">
    <location>
        <begin position="556"/>
        <end position="896"/>
    </location>
</feature>
<evidence type="ECO:0000259" key="3">
    <source>
        <dbReference type="Pfam" id="PF00931"/>
    </source>
</evidence>
<dbReference type="EMBL" id="JASCZI010090792">
    <property type="protein sequence ID" value="MED6146573.1"/>
    <property type="molecule type" value="Genomic_DNA"/>
</dbReference>
<evidence type="ECO:0000259" key="4">
    <source>
        <dbReference type="Pfam" id="PF23559"/>
    </source>
</evidence>
<dbReference type="Pfam" id="PF00931">
    <property type="entry name" value="NB-ARC"/>
    <property type="match status" value="1"/>
</dbReference>
<dbReference type="PANTHER" id="PTHR36766:SF70">
    <property type="entry name" value="DISEASE RESISTANCE PROTEIN RGA4"/>
    <property type="match status" value="1"/>
</dbReference>
<dbReference type="InterPro" id="IPR027417">
    <property type="entry name" value="P-loop_NTPase"/>
</dbReference>
<dbReference type="Proteomes" id="UP001341840">
    <property type="component" value="Unassembled WGS sequence"/>
</dbReference>
<dbReference type="PRINTS" id="PR00364">
    <property type="entry name" value="DISEASERSIST"/>
</dbReference>
<dbReference type="PANTHER" id="PTHR36766">
    <property type="entry name" value="PLANT BROAD-SPECTRUM MILDEW RESISTANCE PROTEIN RPW8"/>
    <property type="match status" value="1"/>
</dbReference>
<reference evidence="6 7" key="1">
    <citation type="journal article" date="2023" name="Plants (Basel)">
        <title>Bridging the Gap: Combining Genomics and Transcriptomics Approaches to Understand Stylosanthes scabra, an Orphan Legume from the Brazilian Caatinga.</title>
        <authorList>
            <person name="Ferreira-Neto J.R.C."/>
            <person name="da Silva M.D."/>
            <person name="Binneck E."/>
            <person name="de Melo N.F."/>
            <person name="da Silva R.H."/>
            <person name="de Melo A.L.T.M."/>
            <person name="Pandolfi V."/>
            <person name="Bustamante F.O."/>
            <person name="Brasileiro-Vidal A.C."/>
            <person name="Benko-Iseppon A.M."/>
        </authorList>
    </citation>
    <scope>NUCLEOTIDE SEQUENCE [LARGE SCALE GENOMIC DNA]</scope>
    <source>
        <tissue evidence="6">Leaves</tissue>
    </source>
</reference>
<feature type="domain" description="Disease resistance protein winged helix" evidence="4">
    <location>
        <begin position="418"/>
        <end position="490"/>
    </location>
</feature>
<dbReference type="InterPro" id="IPR058922">
    <property type="entry name" value="WHD_DRP"/>
</dbReference>
<dbReference type="InterPro" id="IPR055414">
    <property type="entry name" value="LRR_R13L4/SHOC2-like"/>
</dbReference>